<evidence type="ECO:0008006" key="4">
    <source>
        <dbReference type="Google" id="ProtNLM"/>
    </source>
</evidence>
<protein>
    <recommendedName>
        <fullName evidence="4">Tir chaperone family protein CesT</fullName>
    </recommendedName>
</protein>
<reference evidence="2 3" key="1">
    <citation type="submission" date="2018-04" db="EMBL/GenBank/DDBJ databases">
        <title>Genomic Encyclopedia of Archaeal and Bacterial Type Strains, Phase II (KMG-II): from individual species to whole genera.</title>
        <authorList>
            <person name="Goeker M."/>
        </authorList>
    </citation>
    <scope>NUCLEOTIDE SEQUENCE [LARGE SCALE GENOMIC DNA]</scope>
    <source>
        <strain evidence="2 3">DSM 23382</strain>
    </source>
</reference>
<evidence type="ECO:0000313" key="3">
    <source>
        <dbReference type="Proteomes" id="UP000244081"/>
    </source>
</evidence>
<gene>
    <name evidence="2" type="ORF">C8N35_11195</name>
</gene>
<evidence type="ECO:0000256" key="1">
    <source>
        <dbReference type="SAM" id="MobiDB-lite"/>
    </source>
</evidence>
<dbReference type="CDD" id="cd16364">
    <property type="entry name" value="T3SC_I-like"/>
    <property type="match status" value="1"/>
</dbReference>
<organism evidence="2 3">
    <name type="scientific">Breoghania corrubedonensis</name>
    <dbReference type="NCBI Taxonomy" id="665038"/>
    <lineage>
        <taxon>Bacteria</taxon>
        <taxon>Pseudomonadati</taxon>
        <taxon>Pseudomonadota</taxon>
        <taxon>Alphaproteobacteria</taxon>
        <taxon>Hyphomicrobiales</taxon>
        <taxon>Stappiaceae</taxon>
        <taxon>Breoghania</taxon>
    </lineage>
</organism>
<keyword evidence="3" id="KW-1185">Reference proteome</keyword>
<name>A0A2T5UYR2_9HYPH</name>
<dbReference type="AlphaFoldDB" id="A0A2T5UYR2"/>
<sequence>MTNDNTRFADYVTRCCEVLGLPVGPVTGDSYMFQVADRWIELKANAGGDLVSFAAMVYMAPADVPVRPDLVCGFNVRYLFDGGFSLLHDRETDRLYLCRPHQLEALDPRAIRDELIDFAERAANVGTWYIRSSEENSENTGGGSSSFSTGNLVGS</sequence>
<feature type="compositionally biased region" description="Low complexity" evidence="1">
    <location>
        <begin position="145"/>
        <end position="155"/>
    </location>
</feature>
<evidence type="ECO:0000313" key="2">
    <source>
        <dbReference type="EMBL" id="PTW56632.1"/>
    </source>
</evidence>
<feature type="region of interest" description="Disordered" evidence="1">
    <location>
        <begin position="134"/>
        <end position="155"/>
    </location>
</feature>
<proteinExistence type="predicted"/>
<accession>A0A2T5UYR2</accession>
<dbReference type="RefSeq" id="WP_107991664.1">
    <property type="nucleotide sequence ID" value="NZ_QAYG01000011.1"/>
</dbReference>
<dbReference type="EMBL" id="QAYG01000011">
    <property type="protein sequence ID" value="PTW56632.1"/>
    <property type="molecule type" value="Genomic_DNA"/>
</dbReference>
<comment type="caution">
    <text evidence="2">The sequence shown here is derived from an EMBL/GenBank/DDBJ whole genome shotgun (WGS) entry which is preliminary data.</text>
</comment>
<dbReference type="Proteomes" id="UP000244081">
    <property type="component" value="Unassembled WGS sequence"/>
</dbReference>